<dbReference type="Proteomes" id="UP000314294">
    <property type="component" value="Unassembled WGS sequence"/>
</dbReference>
<name>A0A4Z2HY04_9TELE</name>
<protein>
    <submittedName>
        <fullName evidence="1">Uncharacterized protein</fullName>
    </submittedName>
</protein>
<comment type="caution">
    <text evidence="1">The sequence shown here is derived from an EMBL/GenBank/DDBJ whole genome shotgun (WGS) entry which is preliminary data.</text>
</comment>
<organism evidence="1 2">
    <name type="scientific">Liparis tanakae</name>
    <name type="common">Tanaka's snailfish</name>
    <dbReference type="NCBI Taxonomy" id="230148"/>
    <lineage>
        <taxon>Eukaryota</taxon>
        <taxon>Metazoa</taxon>
        <taxon>Chordata</taxon>
        <taxon>Craniata</taxon>
        <taxon>Vertebrata</taxon>
        <taxon>Euteleostomi</taxon>
        <taxon>Actinopterygii</taxon>
        <taxon>Neopterygii</taxon>
        <taxon>Teleostei</taxon>
        <taxon>Neoteleostei</taxon>
        <taxon>Acanthomorphata</taxon>
        <taxon>Eupercaria</taxon>
        <taxon>Perciformes</taxon>
        <taxon>Cottioidei</taxon>
        <taxon>Cottales</taxon>
        <taxon>Liparidae</taxon>
        <taxon>Liparis</taxon>
    </lineage>
</organism>
<evidence type="ECO:0000313" key="1">
    <source>
        <dbReference type="EMBL" id="TNN69812.1"/>
    </source>
</evidence>
<accession>A0A4Z2HY04</accession>
<sequence length="308" mass="33715">MIPEKPNPLRNEGMLPAAQLLLLLYLGILRLAQKWEAAICWCARARRGDFKESFAGVMLSFYWLSELSVNLRDLVPPTPSSSSSSSSSSALSSASERNLAGLNCLANELGRTVTVGFSTATFDTCVLALGGTLDPADLWLPERSASELPVYTSCPVKLPAAPFVCRERLSPNPLMPHARGYEAGFFFLDLDLSSGNTSCFRDDSRTTQLCHLKPEEGSVATFNDCERGRDRERKSDRQSFLCASARAVLWISRAVSEGFRTFRSGPIRAQLPPEASRCHAVVLKPVLSCPAARVFAGEFYMSAVHTLL</sequence>
<reference evidence="1 2" key="1">
    <citation type="submission" date="2019-03" db="EMBL/GenBank/DDBJ databases">
        <title>First draft genome of Liparis tanakae, snailfish: a comprehensive survey of snailfish specific genes.</title>
        <authorList>
            <person name="Kim W."/>
            <person name="Song I."/>
            <person name="Jeong J.-H."/>
            <person name="Kim D."/>
            <person name="Kim S."/>
            <person name="Ryu S."/>
            <person name="Song J.Y."/>
            <person name="Lee S.K."/>
        </authorList>
    </citation>
    <scope>NUCLEOTIDE SEQUENCE [LARGE SCALE GENOMIC DNA]</scope>
    <source>
        <tissue evidence="1">Muscle</tissue>
    </source>
</reference>
<gene>
    <name evidence="1" type="ORF">EYF80_019880</name>
</gene>
<dbReference type="EMBL" id="SRLO01000170">
    <property type="protein sequence ID" value="TNN69812.1"/>
    <property type="molecule type" value="Genomic_DNA"/>
</dbReference>
<dbReference type="AlphaFoldDB" id="A0A4Z2HY04"/>
<dbReference type="OrthoDB" id="10642008at2759"/>
<keyword evidence="2" id="KW-1185">Reference proteome</keyword>
<proteinExistence type="predicted"/>
<evidence type="ECO:0000313" key="2">
    <source>
        <dbReference type="Proteomes" id="UP000314294"/>
    </source>
</evidence>